<keyword evidence="3" id="KW-0808">Transferase</keyword>
<reference evidence="5 6" key="1">
    <citation type="submission" date="2022-10" db="EMBL/GenBank/DDBJ databases">
        <title>Comparative genomic analysis of Cohnella hashimotonis sp. nov., isolated from the International Space Station.</title>
        <authorList>
            <person name="Simpson A."/>
            <person name="Venkateswaran K."/>
        </authorList>
    </citation>
    <scope>NUCLEOTIDE SEQUENCE [LARGE SCALE GENOMIC DNA]</scope>
    <source>
        <strain evidence="5 6">DSM 18997</strain>
    </source>
</reference>
<dbReference type="GO" id="GO:0008757">
    <property type="term" value="F:S-adenosylmethionine-dependent methyltransferase activity"/>
    <property type="evidence" value="ECO:0007669"/>
    <property type="project" value="InterPro"/>
</dbReference>
<dbReference type="InterPro" id="IPR051052">
    <property type="entry name" value="Diverse_substrate_MTase"/>
</dbReference>
<keyword evidence="6" id="KW-1185">Reference proteome</keyword>
<dbReference type="Gene3D" id="3.40.50.150">
    <property type="entry name" value="Vaccinia Virus protein VP39"/>
    <property type="match status" value="1"/>
</dbReference>
<accession>A0A9X4KGJ3</accession>
<dbReference type="InterPro" id="IPR029063">
    <property type="entry name" value="SAM-dependent_MTases_sf"/>
</dbReference>
<keyword evidence="2 5" id="KW-0489">Methyltransferase</keyword>
<dbReference type="CDD" id="cd02440">
    <property type="entry name" value="AdoMet_MTases"/>
    <property type="match status" value="1"/>
</dbReference>
<comment type="similarity">
    <text evidence="1">Belongs to the methyltransferase superfamily.</text>
</comment>
<dbReference type="Pfam" id="PF08241">
    <property type="entry name" value="Methyltransf_11"/>
    <property type="match status" value="1"/>
</dbReference>
<sequence>MENRERFTDRVETYVKYRPSYPAAAIDYLYGEVGLRRDSQVADIGAGTGIFSRLLLERGTPVTAVEPNRAMREEAERALAGYPGFKAVNGAAEQTGLPDASADFIVSAQAFHWFDQAAAKREFHRLLRPAGKAALIWNTRLTSGTPFLEAYEALLLRLGTDYATVNHRNITQEQLAAFFEPGTKREARFPNRQLFDFDGLSGRLRSSSYTPVPGHPNYEPMMRDLRDIFDRYQQDGYVSFDYETEIYTGSV</sequence>
<dbReference type="GO" id="GO:0032259">
    <property type="term" value="P:methylation"/>
    <property type="evidence" value="ECO:0007669"/>
    <property type="project" value="UniProtKB-KW"/>
</dbReference>
<evidence type="ECO:0000256" key="1">
    <source>
        <dbReference type="ARBA" id="ARBA00008361"/>
    </source>
</evidence>
<name>A0A9X4KGJ3_9BACL</name>
<dbReference type="AlphaFoldDB" id="A0A9X4KGJ3"/>
<dbReference type="PANTHER" id="PTHR44942">
    <property type="entry name" value="METHYLTRANSF_11 DOMAIN-CONTAINING PROTEIN"/>
    <property type="match status" value="1"/>
</dbReference>
<evidence type="ECO:0000313" key="6">
    <source>
        <dbReference type="Proteomes" id="UP001153387"/>
    </source>
</evidence>
<dbReference type="PANTHER" id="PTHR44942:SF4">
    <property type="entry name" value="METHYLTRANSFERASE TYPE 11 DOMAIN-CONTAINING PROTEIN"/>
    <property type="match status" value="1"/>
</dbReference>
<comment type="caution">
    <text evidence="5">The sequence shown here is derived from an EMBL/GenBank/DDBJ whole genome shotgun (WGS) entry which is preliminary data.</text>
</comment>
<dbReference type="EMBL" id="JAPDHZ010000002">
    <property type="protein sequence ID" value="MDG0791341.1"/>
    <property type="molecule type" value="Genomic_DNA"/>
</dbReference>
<protein>
    <submittedName>
        <fullName evidence="5">Class I SAM-dependent methyltransferase</fullName>
    </submittedName>
</protein>
<dbReference type="InterPro" id="IPR013216">
    <property type="entry name" value="Methyltransf_11"/>
</dbReference>
<evidence type="ECO:0000259" key="4">
    <source>
        <dbReference type="Pfam" id="PF08241"/>
    </source>
</evidence>
<evidence type="ECO:0000313" key="5">
    <source>
        <dbReference type="EMBL" id="MDG0791341.1"/>
    </source>
</evidence>
<feature type="domain" description="Methyltransferase type 11" evidence="4">
    <location>
        <begin position="43"/>
        <end position="134"/>
    </location>
</feature>
<proteinExistence type="inferred from homology"/>
<dbReference type="Proteomes" id="UP001153387">
    <property type="component" value="Unassembled WGS sequence"/>
</dbReference>
<gene>
    <name evidence="5" type="ORF">OMP38_11025</name>
</gene>
<evidence type="ECO:0000256" key="2">
    <source>
        <dbReference type="ARBA" id="ARBA00022603"/>
    </source>
</evidence>
<dbReference type="SUPFAM" id="SSF53335">
    <property type="entry name" value="S-adenosyl-L-methionine-dependent methyltransferases"/>
    <property type="match status" value="1"/>
</dbReference>
<organism evidence="5 6">
    <name type="scientific">Cohnella ginsengisoli</name>
    <dbReference type="NCBI Taxonomy" id="425004"/>
    <lineage>
        <taxon>Bacteria</taxon>
        <taxon>Bacillati</taxon>
        <taxon>Bacillota</taxon>
        <taxon>Bacilli</taxon>
        <taxon>Bacillales</taxon>
        <taxon>Paenibacillaceae</taxon>
        <taxon>Cohnella</taxon>
    </lineage>
</organism>
<evidence type="ECO:0000256" key="3">
    <source>
        <dbReference type="ARBA" id="ARBA00022679"/>
    </source>
</evidence>
<dbReference type="RefSeq" id="WP_277565100.1">
    <property type="nucleotide sequence ID" value="NZ_JAPDHZ010000002.1"/>
</dbReference>